<dbReference type="Proteomes" id="UP000318296">
    <property type="component" value="Unassembled WGS sequence"/>
</dbReference>
<protein>
    <recommendedName>
        <fullName evidence="4">50S ribosomal protein L7/L12</fullName>
    </recommendedName>
</protein>
<comment type="caution">
    <text evidence="2">The sequence shown here is derived from an EMBL/GenBank/DDBJ whole genome shotgun (WGS) entry which is preliminary data.</text>
</comment>
<keyword evidence="1" id="KW-0175">Coiled coil</keyword>
<name>A0A554LGR9_9BACT</name>
<evidence type="ECO:0000256" key="1">
    <source>
        <dbReference type="SAM" id="Coils"/>
    </source>
</evidence>
<dbReference type="AlphaFoldDB" id="A0A554LGR9"/>
<organism evidence="2 3">
    <name type="scientific">Candidatus Berkelbacteria bacterium Licking1014_96</name>
    <dbReference type="NCBI Taxonomy" id="2017149"/>
    <lineage>
        <taxon>Bacteria</taxon>
        <taxon>Candidatus Berkelbacteria</taxon>
    </lineage>
</organism>
<sequence>MPNKKISKTKLLTLKSELERLESTILRIKQTINEIITPEMQAEETGEQIIEGIFDGEFMVKDEKKYPIPPNYASKSKLVQGDKMKLKILADGSFIYKQIEPVERKNLVGVLEEDEKGYKVRVKDRSYRVLLASITYYNAQAGDNISIIVPENEDSKWAAVEGLV</sequence>
<gene>
    <name evidence="2" type="ORF">CEN92_158</name>
</gene>
<evidence type="ECO:0008006" key="4">
    <source>
        <dbReference type="Google" id="ProtNLM"/>
    </source>
</evidence>
<evidence type="ECO:0000313" key="2">
    <source>
        <dbReference type="EMBL" id="TSC92070.1"/>
    </source>
</evidence>
<evidence type="ECO:0000313" key="3">
    <source>
        <dbReference type="Proteomes" id="UP000318296"/>
    </source>
</evidence>
<feature type="coiled-coil region" evidence="1">
    <location>
        <begin position="4"/>
        <end position="31"/>
    </location>
</feature>
<accession>A0A554LGR9</accession>
<dbReference type="EMBL" id="VMGH01000020">
    <property type="protein sequence ID" value="TSC92070.1"/>
    <property type="molecule type" value="Genomic_DNA"/>
</dbReference>
<proteinExistence type="predicted"/>
<reference evidence="2 3" key="1">
    <citation type="submission" date="2017-07" db="EMBL/GenBank/DDBJ databases">
        <title>Mechanisms for carbon and nitrogen cycling indicate functional differentiation within the Candidate Phyla Radiation.</title>
        <authorList>
            <person name="Danczak R.E."/>
            <person name="Johnston M.D."/>
            <person name="Kenah C."/>
            <person name="Slattery M."/>
            <person name="Wrighton K.C."/>
            <person name="Wilkins M.J."/>
        </authorList>
    </citation>
    <scope>NUCLEOTIDE SEQUENCE [LARGE SCALE GENOMIC DNA]</scope>
    <source>
        <strain evidence="2">Licking1014_96</strain>
    </source>
</reference>